<dbReference type="PANTHER" id="PTHR13355:SF11">
    <property type="entry name" value="GLUCOSAMINE 6-PHOSPHATE N-ACETYLTRANSFERASE"/>
    <property type="match status" value="1"/>
</dbReference>
<dbReference type="InterPro" id="IPR039143">
    <property type="entry name" value="GNPNAT1-like"/>
</dbReference>
<reference evidence="2 3" key="1">
    <citation type="submission" date="2016-09" db="EMBL/GenBank/DDBJ databases">
        <title>Vagococcus teuberi sp. nov., isolated from the Malian artisanal sour milk fene.</title>
        <authorList>
            <person name="Wullschleger S."/>
            <person name="Seifert C."/>
            <person name="Baumgartner S."/>
            <person name="Lacroix C."/>
            <person name="Bonfoh B."/>
            <person name="Stevens M.J."/>
            <person name="Meile L."/>
        </authorList>
    </citation>
    <scope>NUCLEOTIDE SEQUENCE [LARGE SCALE GENOMIC DNA]</scope>
    <source>
        <strain evidence="2 3">DSM 21459</strain>
    </source>
</reference>
<keyword evidence="3" id="KW-1185">Reference proteome</keyword>
<sequence>MANLIHTQDLTSKVYEDAKRIRLDVFVIEQHVPESIEIADEDQAIHCVLYDDNQQALGTVRLLPIDETTMKIQRMAVAKDARGKGIGIQLMNYAEQVATKYQANTLILGAQQHALGFYHSLGYEPFGNPYIEANIQHQNMKKTV</sequence>
<dbReference type="STRING" id="519472.BHY08_07720"/>
<evidence type="ECO:0000259" key="1">
    <source>
        <dbReference type="PROSITE" id="PS51186"/>
    </source>
</evidence>
<dbReference type="RefSeq" id="WP_071457322.1">
    <property type="nucleotide sequence ID" value="NZ_CABJEN010000001.1"/>
</dbReference>
<gene>
    <name evidence="2" type="ORF">BHY08_07720</name>
</gene>
<dbReference type="PROSITE" id="PS51186">
    <property type="entry name" value="GNAT"/>
    <property type="match status" value="1"/>
</dbReference>
<feature type="domain" description="N-acetyltransferase" evidence="1">
    <location>
        <begin position="5"/>
        <end position="144"/>
    </location>
</feature>
<dbReference type="CDD" id="cd04301">
    <property type="entry name" value="NAT_SF"/>
    <property type="match status" value="1"/>
</dbReference>
<evidence type="ECO:0000313" key="2">
    <source>
        <dbReference type="EMBL" id="APB31724.1"/>
    </source>
</evidence>
<proteinExistence type="predicted"/>
<dbReference type="Pfam" id="PF13673">
    <property type="entry name" value="Acetyltransf_10"/>
    <property type="match status" value="1"/>
</dbReference>
<dbReference type="EMBL" id="CP017267">
    <property type="protein sequence ID" value="APB31724.1"/>
    <property type="molecule type" value="Genomic_DNA"/>
</dbReference>
<evidence type="ECO:0000313" key="3">
    <source>
        <dbReference type="Proteomes" id="UP000191200"/>
    </source>
</evidence>
<dbReference type="KEGG" id="vte:BHY08_07720"/>
<dbReference type="SUPFAM" id="SSF55729">
    <property type="entry name" value="Acyl-CoA N-acyltransferases (Nat)"/>
    <property type="match status" value="1"/>
</dbReference>
<dbReference type="PANTHER" id="PTHR13355">
    <property type="entry name" value="GLUCOSAMINE 6-PHOSPHATE N-ACETYLTRANSFERASE"/>
    <property type="match status" value="1"/>
</dbReference>
<protein>
    <recommendedName>
        <fullName evidence="1">N-acetyltransferase domain-containing protein</fullName>
    </recommendedName>
</protein>
<name>A0A1J0A721_9ENTE</name>
<dbReference type="OrthoDB" id="9796171at2"/>
<dbReference type="Gene3D" id="3.40.630.30">
    <property type="match status" value="1"/>
</dbReference>
<dbReference type="InterPro" id="IPR000182">
    <property type="entry name" value="GNAT_dom"/>
</dbReference>
<accession>A0A1J0A721</accession>
<dbReference type="InterPro" id="IPR016181">
    <property type="entry name" value="Acyl_CoA_acyltransferase"/>
</dbReference>
<organism evidence="2 3">
    <name type="scientific">Vagococcus teuberi</name>
    <dbReference type="NCBI Taxonomy" id="519472"/>
    <lineage>
        <taxon>Bacteria</taxon>
        <taxon>Bacillati</taxon>
        <taxon>Bacillota</taxon>
        <taxon>Bacilli</taxon>
        <taxon>Lactobacillales</taxon>
        <taxon>Enterococcaceae</taxon>
        <taxon>Vagococcus</taxon>
    </lineage>
</organism>
<dbReference type="Proteomes" id="UP000191200">
    <property type="component" value="Chromosome"/>
</dbReference>
<dbReference type="GO" id="GO:0004343">
    <property type="term" value="F:glucosamine 6-phosphate N-acetyltransferase activity"/>
    <property type="evidence" value="ECO:0007669"/>
    <property type="project" value="TreeGrafter"/>
</dbReference>
<dbReference type="AlphaFoldDB" id="A0A1J0A721"/>